<proteinExistence type="predicted"/>
<evidence type="ECO:0000313" key="1">
    <source>
        <dbReference type="EMBL" id="MBX35078.1"/>
    </source>
</evidence>
<reference evidence="1" key="1">
    <citation type="submission" date="2018-02" db="EMBL/GenBank/DDBJ databases">
        <title>Rhizophora mucronata_Transcriptome.</title>
        <authorList>
            <person name="Meera S.P."/>
            <person name="Sreeshan A."/>
            <person name="Augustine A."/>
        </authorList>
    </citation>
    <scope>NUCLEOTIDE SEQUENCE</scope>
    <source>
        <tissue evidence="1">Leaf</tissue>
    </source>
</reference>
<organism evidence="1">
    <name type="scientific">Rhizophora mucronata</name>
    <name type="common">Asiatic mangrove</name>
    <dbReference type="NCBI Taxonomy" id="61149"/>
    <lineage>
        <taxon>Eukaryota</taxon>
        <taxon>Viridiplantae</taxon>
        <taxon>Streptophyta</taxon>
        <taxon>Embryophyta</taxon>
        <taxon>Tracheophyta</taxon>
        <taxon>Spermatophyta</taxon>
        <taxon>Magnoliopsida</taxon>
        <taxon>eudicotyledons</taxon>
        <taxon>Gunneridae</taxon>
        <taxon>Pentapetalae</taxon>
        <taxon>rosids</taxon>
        <taxon>fabids</taxon>
        <taxon>Malpighiales</taxon>
        <taxon>Rhizophoraceae</taxon>
        <taxon>Rhizophora</taxon>
    </lineage>
</organism>
<sequence>MVQSVYSSFSSRSRLKVLANFATKIERICWHV</sequence>
<accession>A0A2P2MXZ4</accession>
<name>A0A2P2MXZ4_RHIMU</name>
<dbReference type="EMBL" id="GGEC01054594">
    <property type="protein sequence ID" value="MBX35078.1"/>
    <property type="molecule type" value="Transcribed_RNA"/>
</dbReference>
<dbReference type="AlphaFoldDB" id="A0A2P2MXZ4"/>
<protein>
    <submittedName>
        <fullName evidence="1">Uncharacterized protein</fullName>
    </submittedName>
</protein>